<comment type="caution">
    <text evidence="2">The sequence shown here is derived from an EMBL/GenBank/DDBJ whole genome shotgun (WGS) entry which is preliminary data.</text>
</comment>
<organism evidence="2 3">
    <name type="scientific">Carpediemonas membranifera</name>
    <dbReference type="NCBI Taxonomy" id="201153"/>
    <lineage>
        <taxon>Eukaryota</taxon>
        <taxon>Metamonada</taxon>
        <taxon>Carpediemonas-like organisms</taxon>
        <taxon>Carpediemonas</taxon>
    </lineage>
</organism>
<feature type="coiled-coil region" evidence="1">
    <location>
        <begin position="5"/>
        <end position="32"/>
    </location>
</feature>
<evidence type="ECO:0000313" key="2">
    <source>
        <dbReference type="EMBL" id="KAG9392551.1"/>
    </source>
</evidence>
<name>A0A8J6ARM6_9EUKA</name>
<dbReference type="Proteomes" id="UP000717585">
    <property type="component" value="Unassembled WGS sequence"/>
</dbReference>
<sequence>MRDGKAQLQEKISSLSSEVEASQQRRQKLIERLVLIQKDLIHRKTTDANVLESAWVHSVADSLTEVARVRNELTAVQRAKEAADSRILDIRAILVAAKTREEAMKLNLSGDHAEDFIESEAIKMLKTNGGVDLDTAQHRHKRIDEREQELNDAQNSANGRLAELYAQLAEEFPDGIDGAMPLVSLPDTADQTMAEAYGTMLAAVDLNDAALKTLEHRVAAMELVDGEVESSRAKEIGGVEEHWLYPVVQCWIGSWADEATRIVSVQTAAMRLVVSGTSAESMLVTALKELGRPVQLPTRLQQVGHTQFLLEFIEDRDRQQQIYEMAVRRKASGASLWSSLKVRSAKSFPAGVAEDMDYTSRMQGIPTGKKARMYPQIEYIIEYLDQQVPPSVEQLTLENKTKKAARKAKNEWITIQALSVVPSFLDFLRYKGMDVFPASVRVVESEVLAVDLTLAVLLKNVMRATLEEAKEAVARGKERESTESDLLDFIIQSIVGESRFKGVKRAMEEGVPCSDLVWVPS</sequence>
<keyword evidence="3" id="KW-1185">Reference proteome</keyword>
<proteinExistence type="predicted"/>
<dbReference type="AlphaFoldDB" id="A0A8J6ARM6"/>
<gene>
    <name evidence="2" type="ORF">J8273_5556</name>
</gene>
<evidence type="ECO:0000256" key="1">
    <source>
        <dbReference type="SAM" id="Coils"/>
    </source>
</evidence>
<reference evidence="2" key="1">
    <citation type="submission" date="2021-05" db="EMBL/GenBank/DDBJ databases">
        <title>A free-living protist that lacks canonical eukaryotic 1 DNA replication and segregation systems.</title>
        <authorList>
            <person name="Salas-Leiva D.E."/>
            <person name="Tromer E.C."/>
            <person name="Curtis B.A."/>
            <person name="Jerlstrom-Hultqvist J."/>
            <person name="Kolisko M."/>
            <person name="Yi Z."/>
            <person name="Salas-Leiva J.S."/>
            <person name="Gallot-Lavallee L."/>
            <person name="Kops G.J.P.L."/>
            <person name="Archibald J.M."/>
            <person name="Simpson A.G.B."/>
            <person name="Roger A.J."/>
        </authorList>
    </citation>
    <scope>NUCLEOTIDE SEQUENCE</scope>
    <source>
        <strain evidence="2">BICM</strain>
    </source>
</reference>
<keyword evidence="1" id="KW-0175">Coiled coil</keyword>
<dbReference type="EMBL" id="JAHDYR010000038">
    <property type="protein sequence ID" value="KAG9392551.1"/>
    <property type="molecule type" value="Genomic_DNA"/>
</dbReference>
<evidence type="ECO:0000313" key="3">
    <source>
        <dbReference type="Proteomes" id="UP000717585"/>
    </source>
</evidence>
<protein>
    <submittedName>
        <fullName evidence="2">Uncharacterized protein</fullName>
    </submittedName>
</protein>
<accession>A0A8J6ARM6</accession>